<evidence type="ECO:0000256" key="1">
    <source>
        <dbReference type="SAM" id="Phobius"/>
    </source>
</evidence>
<reference evidence="2" key="1">
    <citation type="journal article" date="2014" name="Front. Microbiol.">
        <title>High frequency of phylogenetically diverse reductive dehalogenase-homologous genes in deep subseafloor sedimentary metagenomes.</title>
        <authorList>
            <person name="Kawai M."/>
            <person name="Futagami T."/>
            <person name="Toyoda A."/>
            <person name="Takaki Y."/>
            <person name="Nishi S."/>
            <person name="Hori S."/>
            <person name="Arai W."/>
            <person name="Tsubouchi T."/>
            <person name="Morono Y."/>
            <person name="Uchiyama I."/>
            <person name="Ito T."/>
            <person name="Fujiyama A."/>
            <person name="Inagaki F."/>
            <person name="Takami H."/>
        </authorList>
    </citation>
    <scope>NUCLEOTIDE SEQUENCE</scope>
    <source>
        <strain evidence="2">Expedition CK06-06</strain>
    </source>
</reference>
<sequence length="81" mass="9254">MSTPITIPIPELSRRDVARAVAQRARAPRPDLYLSIVFAWALSLVWFHPRLWTLMELADGVISHGAILYFVVFTELAWLYG</sequence>
<organism evidence="2">
    <name type="scientific">marine sediment metagenome</name>
    <dbReference type="NCBI Taxonomy" id="412755"/>
    <lineage>
        <taxon>unclassified sequences</taxon>
        <taxon>metagenomes</taxon>
        <taxon>ecological metagenomes</taxon>
    </lineage>
</organism>
<name>X0YAH0_9ZZZZ</name>
<evidence type="ECO:0000313" key="2">
    <source>
        <dbReference type="EMBL" id="GAG52830.1"/>
    </source>
</evidence>
<feature type="transmembrane region" description="Helical" evidence="1">
    <location>
        <begin position="61"/>
        <end position="80"/>
    </location>
</feature>
<accession>X0YAH0</accession>
<keyword evidence="1" id="KW-0472">Membrane</keyword>
<gene>
    <name evidence="2" type="ORF">S01H1_76044</name>
</gene>
<keyword evidence="1" id="KW-1133">Transmembrane helix</keyword>
<keyword evidence="1" id="KW-0812">Transmembrane</keyword>
<feature type="transmembrane region" description="Helical" evidence="1">
    <location>
        <begin position="32"/>
        <end position="49"/>
    </location>
</feature>
<feature type="non-terminal residue" evidence="2">
    <location>
        <position position="81"/>
    </location>
</feature>
<protein>
    <submittedName>
        <fullName evidence="2">Uncharacterized protein</fullName>
    </submittedName>
</protein>
<comment type="caution">
    <text evidence="2">The sequence shown here is derived from an EMBL/GenBank/DDBJ whole genome shotgun (WGS) entry which is preliminary data.</text>
</comment>
<proteinExistence type="predicted"/>
<dbReference type="EMBL" id="BARS01051006">
    <property type="protein sequence ID" value="GAG52830.1"/>
    <property type="molecule type" value="Genomic_DNA"/>
</dbReference>
<dbReference type="AlphaFoldDB" id="X0YAH0"/>